<dbReference type="Pfam" id="PF02142">
    <property type="entry name" value="MGS"/>
    <property type="match status" value="1"/>
</dbReference>
<dbReference type="EMBL" id="CP049871">
    <property type="protein sequence ID" value="QIL02374.1"/>
    <property type="molecule type" value="Genomic_DNA"/>
</dbReference>
<feature type="binding site" evidence="19">
    <location>
        <position position="241"/>
    </location>
    <ligand>
        <name>ATP</name>
        <dbReference type="ChEBI" id="CHEBI:30616"/>
        <label>1</label>
    </ligand>
</feature>
<dbReference type="Gene3D" id="3.30.1490.20">
    <property type="entry name" value="ATP-grasp fold, A domain"/>
    <property type="match status" value="1"/>
</dbReference>
<feature type="binding site" evidence="19">
    <location>
        <position position="285"/>
    </location>
    <ligand>
        <name>Mn(2+)</name>
        <dbReference type="ChEBI" id="CHEBI:29035"/>
        <label>1</label>
    </ligand>
</feature>
<keyword evidence="12" id="KW-0460">Magnesium</keyword>
<evidence type="ECO:0000256" key="13">
    <source>
        <dbReference type="ARBA" id="ARBA00022975"/>
    </source>
</evidence>
<feature type="binding site" evidence="19">
    <location>
        <position position="746"/>
    </location>
    <ligand>
        <name>ATP</name>
        <dbReference type="ChEBI" id="CHEBI:30616"/>
        <label>2</label>
    </ligand>
</feature>
<dbReference type="InterPro" id="IPR036897">
    <property type="entry name" value="CarbamoylP_synth_lsu_oligo_sf"/>
</dbReference>
<dbReference type="NCBIfam" id="NF003671">
    <property type="entry name" value="PRK05294.1"/>
    <property type="match status" value="1"/>
</dbReference>
<feature type="binding site" evidence="19">
    <location>
        <position position="176"/>
    </location>
    <ligand>
        <name>ATP</name>
        <dbReference type="ChEBI" id="CHEBI:30616"/>
        <label>1</label>
    </ligand>
</feature>
<keyword evidence="23" id="KW-1185">Reference proteome</keyword>
<dbReference type="Gene3D" id="3.40.50.1380">
    <property type="entry name" value="Methylglyoxal synthase-like domain"/>
    <property type="match status" value="1"/>
</dbReference>
<evidence type="ECO:0000256" key="1">
    <source>
        <dbReference type="ARBA" id="ARBA00001936"/>
    </source>
</evidence>
<feature type="binding site" evidence="19">
    <location>
        <position position="860"/>
    </location>
    <ligand>
        <name>Mn(2+)</name>
        <dbReference type="ChEBI" id="CHEBI:29035"/>
        <label>3</label>
    </ligand>
</feature>
<evidence type="ECO:0000256" key="12">
    <source>
        <dbReference type="ARBA" id="ARBA00022842"/>
    </source>
</evidence>
<dbReference type="SUPFAM" id="SSF56059">
    <property type="entry name" value="Glutathione synthetase ATP-binding domain-like"/>
    <property type="match status" value="2"/>
</dbReference>
<feature type="binding site" evidence="19">
    <location>
        <position position="860"/>
    </location>
    <ligand>
        <name>Mg(2+)</name>
        <dbReference type="ChEBI" id="CHEBI:18420"/>
        <label>3</label>
    </ligand>
</feature>
<feature type="binding site" evidence="19">
    <location>
        <position position="210"/>
    </location>
    <ligand>
        <name>ATP</name>
        <dbReference type="ChEBI" id="CHEBI:30616"/>
        <label>1</label>
    </ligand>
</feature>
<evidence type="ECO:0000256" key="6">
    <source>
        <dbReference type="ARBA" id="ARBA00022598"/>
    </source>
</evidence>
<dbReference type="SUPFAM" id="SSF52440">
    <property type="entry name" value="PreATP-grasp domain"/>
    <property type="match status" value="2"/>
</dbReference>
<dbReference type="PRINTS" id="PR00098">
    <property type="entry name" value="CPSASE"/>
</dbReference>
<comment type="cofactor">
    <cofactor evidence="1">
        <name>Mn(2+)</name>
        <dbReference type="ChEBI" id="CHEBI:29035"/>
    </cofactor>
</comment>
<keyword evidence="8" id="KW-0479">Metal-binding</keyword>
<feature type="binding site" evidence="19">
    <location>
        <position position="175"/>
    </location>
    <ligand>
        <name>ATP</name>
        <dbReference type="ChEBI" id="CHEBI:30616"/>
        <label>1</label>
    </ligand>
</feature>
<dbReference type="KEGG" id="ssin:G7078_05930"/>
<dbReference type="InterPro" id="IPR033937">
    <property type="entry name" value="MGS_CPS_CarB"/>
</dbReference>
<evidence type="ECO:0000256" key="4">
    <source>
        <dbReference type="ARBA" id="ARBA00009799"/>
    </source>
</evidence>
<accession>A0A6G7ZN13</accession>
<feature type="domain" description="MGS-like" evidence="21">
    <location>
        <begin position="975"/>
        <end position="1114"/>
    </location>
</feature>
<sequence length="1114" mass="119184">MPKRTDISSILIIGAGPIVIGQAAEFDYSGSQAVKALKAEGYRVIVVNSNPATIMTDPELADATYVEPITPGFVASILEKERPDAVLPTMGGQTALNTALALFQDGTLDRLGIELIGANAEAIEKAEDRQKFRDAMDRIGLESPRSAIVHSMEEAQAALETVGLPAVIRPSFTLGGTGGGIAYNRAEYEHFVRSGLEASPTTEVLIDESLVGWKEYEMEVVRDRADNAIIICSIENIDPMGVHTGDSITVAPALTLTDKEYQRMRSASIAVLREIGVETGGSNVQFAIDPKTGRMVVIEMNPRVSRSSALASKATGFPIAKVAAKLAVGYTLDEIKNDITGGATPASFEPTIDYVVTKIPRFTFEKFKGTEALLSTAMKSVGEVMAIGRSFPESLQKALRGLETGLTGLDRVRELENAGEADIENALGRQAPERLLVAAEALRQGFSVERINAISGFDPWFLNQLASIVEAESQVRSCGLPADAEDMRRLKMLGFSDARLAQLSERSAHAAGQAKSGVVHDAMKAMTGGVTEAEVRKHRLKLGVRPVFKRIDSCAAEFDATTPYLYSTYEAPLFDDPEDEADVSDRRKVMILGGGPNRIGQGIEFDYCCCHAAFALRDAGFETIMVNCNPETVSTDPDTSDRLYFEPLTAEDVLEVVAREQEKGELLGVIVQLGGQTPLKLAAELQAAGVPILGTSPDSIDLAEDRERFAKLVTQLGLKQPANGLARSREEALTVAERIGYPVLLRPSYVLGGRGMEVVDGPEQLEHYIATAVAVSGASPVLIDRYLRDAVEVDVDAICDGTDVFVTGVMQHIEEAGVHSGDSACAIPPHSLPVAVVDEIERQTAALATALKVRGLMNVQFAVQGPSTPLGTGFDVYLIEVNPRASRTVPFVAKAVGRPIAKIAARVMAGEALTAFDPIPREIGHIAVKQPVFPFASFPGSDPVLGPEMRSTGEVMGIDRDFDAAFSKALLGAGIKIPRSGTVFVSVKDADKQHIVPAVAAMLELGFKVIATGGTADFLRNAGLDVEKVNKVAQGRPHIVDRITDGDVQLVFNTTEGWQSLKDSHSIRATALKSKVPYFTTAAASLAVARSLGALQGRKLEVHSLQSYYSASDS</sequence>
<dbReference type="InterPro" id="IPR058047">
    <property type="entry name" value="CPSase_preATP-grasp"/>
</dbReference>
<feature type="domain" description="ATP-grasp" evidence="20">
    <location>
        <begin position="133"/>
        <end position="328"/>
    </location>
</feature>
<keyword evidence="7 19" id="KW-0028">Amino-acid biosynthesis</keyword>
<dbReference type="FunFam" id="3.40.50.20:FF:000001">
    <property type="entry name" value="Carbamoyl-phosphate synthase large chain"/>
    <property type="match status" value="1"/>
</dbReference>
<keyword evidence="13 19" id="KW-0665">Pyrimidine biosynthesis</keyword>
<dbReference type="GO" id="GO:0006541">
    <property type="term" value="P:glutamine metabolic process"/>
    <property type="evidence" value="ECO:0007669"/>
    <property type="project" value="TreeGrafter"/>
</dbReference>
<protein>
    <recommendedName>
        <fullName evidence="19">Carbamoyl phosphate synthase large chain</fullName>
        <ecNumber evidence="19">6.3.4.16</ecNumber>
        <ecNumber evidence="19">6.3.5.5</ecNumber>
    </recommendedName>
    <alternativeName>
        <fullName evidence="19">Carbamoyl phosphate synthetase ammonia chain</fullName>
    </alternativeName>
</protein>
<dbReference type="UniPathway" id="UPA00068">
    <property type="reaction ID" value="UER00171"/>
</dbReference>
<name>A0A6G7ZN13_9SPHN</name>
<dbReference type="PANTHER" id="PTHR11405">
    <property type="entry name" value="CARBAMOYLTRANSFERASE FAMILY MEMBER"/>
    <property type="match status" value="1"/>
</dbReference>
<evidence type="ECO:0000256" key="16">
    <source>
        <dbReference type="ARBA" id="ARBA00048816"/>
    </source>
</evidence>
<evidence type="ECO:0000256" key="3">
    <source>
        <dbReference type="ARBA" id="ARBA00005077"/>
    </source>
</evidence>
<dbReference type="SMART" id="SM00851">
    <property type="entry name" value="MGS"/>
    <property type="match status" value="1"/>
</dbReference>
<feature type="binding site" evidence="19">
    <location>
        <position position="880"/>
    </location>
    <ligand>
        <name>Mg(2+)</name>
        <dbReference type="ChEBI" id="CHEBI:18420"/>
        <label>4</label>
    </ligand>
</feature>
<feature type="binding site" evidence="19">
    <location>
        <position position="285"/>
    </location>
    <ligand>
        <name>ATP</name>
        <dbReference type="ChEBI" id="CHEBI:30616"/>
        <label>1</label>
    </ligand>
</feature>
<feature type="domain" description="ATP-grasp" evidence="20">
    <location>
        <begin position="710"/>
        <end position="909"/>
    </location>
</feature>
<evidence type="ECO:0000256" key="10">
    <source>
        <dbReference type="ARBA" id="ARBA00022741"/>
    </source>
</evidence>
<dbReference type="InterPro" id="IPR036914">
    <property type="entry name" value="MGS-like_dom_sf"/>
</dbReference>
<dbReference type="GO" id="GO:0005737">
    <property type="term" value="C:cytoplasm"/>
    <property type="evidence" value="ECO:0007669"/>
    <property type="project" value="TreeGrafter"/>
</dbReference>
<dbReference type="Proteomes" id="UP000502502">
    <property type="component" value="Chromosome"/>
</dbReference>
<dbReference type="Pfam" id="PF02786">
    <property type="entry name" value="CPSase_L_D2"/>
    <property type="match status" value="2"/>
</dbReference>
<dbReference type="InterPro" id="IPR006275">
    <property type="entry name" value="CPSase_lsu"/>
</dbReference>
<dbReference type="Gene3D" id="1.10.1030.10">
    <property type="entry name" value="Carbamoyl-phosphate synthetase, large subunit oligomerisation domain"/>
    <property type="match status" value="1"/>
</dbReference>
<dbReference type="GO" id="GO:0046872">
    <property type="term" value="F:metal ion binding"/>
    <property type="evidence" value="ECO:0007669"/>
    <property type="project" value="UniProtKB-KW"/>
</dbReference>
<dbReference type="GO" id="GO:0006526">
    <property type="term" value="P:L-arginine biosynthetic process"/>
    <property type="evidence" value="ECO:0007669"/>
    <property type="project" value="UniProtKB-UniRule"/>
</dbReference>
<feature type="binding site" evidence="19">
    <location>
        <position position="880"/>
    </location>
    <ligand>
        <name>Mn(2+)</name>
        <dbReference type="ChEBI" id="CHEBI:29035"/>
        <label>4</label>
    </ligand>
</feature>
<feature type="binding site" evidence="19">
    <location>
        <position position="792"/>
    </location>
    <ligand>
        <name>ATP</name>
        <dbReference type="ChEBI" id="CHEBI:30616"/>
        <label>2</label>
    </ligand>
</feature>
<evidence type="ECO:0000256" key="7">
    <source>
        <dbReference type="ARBA" id="ARBA00022605"/>
    </source>
</evidence>
<feature type="binding site" evidence="19">
    <location>
        <position position="860"/>
    </location>
    <ligand>
        <name>ATP</name>
        <dbReference type="ChEBI" id="CHEBI:30616"/>
        <label>2</label>
    </ligand>
</feature>
<dbReference type="GO" id="GO:0005524">
    <property type="term" value="F:ATP binding"/>
    <property type="evidence" value="ECO:0007669"/>
    <property type="project" value="UniProtKB-UniRule"/>
</dbReference>
<feature type="binding site" evidence="19">
    <location>
        <position position="301"/>
    </location>
    <ligand>
        <name>Mg(2+)</name>
        <dbReference type="ChEBI" id="CHEBI:18420"/>
        <label>2</label>
    </ligand>
</feature>
<comment type="domain">
    <text evidence="19">The large subunit is composed of 2 ATP-grasp domains that are involved in binding the 2 ATP molecules needed for carbamoyl phosphate synthesis. The N-terminal ATP-grasp domain (referred to as the carboxyphosphate synthetic component) catalyzes the ATP-dependent phosphorylation of hydrogencarbonate to carboxyphosphate and the subsequent nucleophilic attack by ammonia to form a carbamate intermediate. The C-terminal ATP-grasp domain (referred to as the carbamoyl phosphate synthetic component) then catalyzes the phosphorylation of carbamate with the second ATP to form the end product carbamoyl phosphate. The reactive and unstable enzyme intermediates are sequentially channeled from one active site to the next through the interior of the protein over a distance of at least 96 A.</text>
</comment>
<feature type="binding site" evidence="19">
    <location>
        <position position="242"/>
    </location>
    <ligand>
        <name>ATP</name>
        <dbReference type="ChEBI" id="CHEBI:30616"/>
        <label>1</label>
    </ligand>
</feature>
<dbReference type="InterPro" id="IPR011607">
    <property type="entry name" value="MGS-like_dom"/>
</dbReference>
<keyword evidence="6 19" id="KW-0436">Ligase</keyword>
<dbReference type="InterPro" id="IPR016185">
    <property type="entry name" value="PreATP-grasp_dom_sf"/>
</dbReference>
<reference evidence="22 23" key="1">
    <citation type="submission" date="2020-03" db="EMBL/GenBank/DDBJ databases">
        <title>Sphingomonas sp. nov., isolated from fish.</title>
        <authorList>
            <person name="Hyun D.-W."/>
            <person name="Bae J.-W."/>
        </authorList>
    </citation>
    <scope>NUCLEOTIDE SEQUENCE [LARGE SCALE GENOMIC DNA]</scope>
    <source>
        <strain evidence="22 23">HDW15C</strain>
    </source>
</reference>
<dbReference type="GO" id="GO:0004087">
    <property type="term" value="F:carbamoyl-phosphate synthase (ammonia) activity"/>
    <property type="evidence" value="ECO:0007669"/>
    <property type="project" value="UniProtKB-EC"/>
</dbReference>
<keyword evidence="5 19" id="KW-0055">Arginine biosynthesis</keyword>
<feature type="binding site" evidence="19">
    <location>
        <position position="299"/>
    </location>
    <ligand>
        <name>Mg(2+)</name>
        <dbReference type="ChEBI" id="CHEBI:18420"/>
        <label>1</label>
    </ligand>
</feature>
<dbReference type="PANTHER" id="PTHR11405:SF53">
    <property type="entry name" value="CARBAMOYL-PHOSPHATE SYNTHASE [AMMONIA], MITOCHONDRIAL"/>
    <property type="match status" value="1"/>
</dbReference>
<evidence type="ECO:0000256" key="19">
    <source>
        <dbReference type="HAMAP-Rule" id="MF_01210"/>
    </source>
</evidence>
<feature type="binding site" evidence="19">
    <location>
        <position position="243"/>
    </location>
    <ligand>
        <name>ATP</name>
        <dbReference type="ChEBI" id="CHEBI:30616"/>
        <label>1</label>
    </ligand>
</feature>
<feature type="binding site" evidence="19">
    <location>
        <position position="301"/>
    </location>
    <ligand>
        <name>Mn(2+)</name>
        <dbReference type="ChEBI" id="CHEBI:29035"/>
        <label>2</label>
    </ligand>
</feature>
<dbReference type="PROSITE" id="PS00866">
    <property type="entry name" value="CPSASE_1"/>
    <property type="match status" value="1"/>
</dbReference>
<dbReference type="AlphaFoldDB" id="A0A6G7ZN13"/>
<feature type="binding site" evidence="19">
    <location>
        <position position="169"/>
    </location>
    <ligand>
        <name>ATP</name>
        <dbReference type="ChEBI" id="CHEBI:30616"/>
        <label>1</label>
    </ligand>
</feature>
<dbReference type="CDD" id="cd01424">
    <property type="entry name" value="MGS_CPS_II"/>
    <property type="match status" value="1"/>
</dbReference>
<dbReference type="InterPro" id="IPR013815">
    <property type="entry name" value="ATP_grasp_subdomain_1"/>
</dbReference>
<dbReference type="GO" id="GO:0004088">
    <property type="term" value="F:carbamoyl-phosphate synthase (glutamine-hydrolyzing) activity"/>
    <property type="evidence" value="ECO:0007669"/>
    <property type="project" value="UniProtKB-UniRule"/>
</dbReference>
<dbReference type="PROSITE" id="PS51855">
    <property type="entry name" value="MGS"/>
    <property type="match status" value="1"/>
</dbReference>
<feature type="binding site" evidence="19">
    <location>
        <position position="208"/>
    </location>
    <ligand>
        <name>ATP</name>
        <dbReference type="ChEBI" id="CHEBI:30616"/>
        <label>1</label>
    </ligand>
</feature>
<gene>
    <name evidence="19 22" type="primary">carB</name>
    <name evidence="22" type="ORF">G7078_05930</name>
</gene>
<feature type="binding site" evidence="19">
    <location>
        <position position="787"/>
    </location>
    <ligand>
        <name>ATP</name>
        <dbReference type="ChEBI" id="CHEBI:30616"/>
        <label>2</label>
    </ligand>
</feature>
<comment type="catalytic activity">
    <reaction evidence="16 19">
        <text>hydrogencarbonate + L-glutamine + 2 ATP + H2O = carbamoyl phosphate + L-glutamate + 2 ADP + phosphate + 2 H(+)</text>
        <dbReference type="Rhea" id="RHEA:18633"/>
        <dbReference type="ChEBI" id="CHEBI:15377"/>
        <dbReference type="ChEBI" id="CHEBI:15378"/>
        <dbReference type="ChEBI" id="CHEBI:17544"/>
        <dbReference type="ChEBI" id="CHEBI:29985"/>
        <dbReference type="ChEBI" id="CHEBI:30616"/>
        <dbReference type="ChEBI" id="CHEBI:43474"/>
        <dbReference type="ChEBI" id="CHEBI:58228"/>
        <dbReference type="ChEBI" id="CHEBI:58359"/>
        <dbReference type="ChEBI" id="CHEBI:456216"/>
        <dbReference type="EC" id="6.3.5.5"/>
    </reaction>
</comment>
<evidence type="ECO:0000256" key="15">
    <source>
        <dbReference type="ARBA" id="ARBA00047359"/>
    </source>
</evidence>
<dbReference type="FunFam" id="3.30.1490.20:FF:000001">
    <property type="entry name" value="Carbamoyl-phosphate synthase large chain"/>
    <property type="match status" value="1"/>
</dbReference>
<dbReference type="SUPFAM" id="SSF48108">
    <property type="entry name" value="Carbamoyl phosphate synthetase, large subunit connection domain"/>
    <property type="match status" value="1"/>
</dbReference>
<comment type="subunit">
    <text evidence="18 19">Composed of two chains; the small (or glutamine) chain promotes the hydrolysis of glutamine to ammonia, which is used by the large (or ammonia) chain to synthesize carbamoyl phosphate. Tetramer of heterodimers (alpha,beta)4.</text>
</comment>
<dbReference type="PROSITE" id="PS00867">
    <property type="entry name" value="CPSASE_2"/>
    <property type="match status" value="2"/>
</dbReference>
<evidence type="ECO:0000256" key="5">
    <source>
        <dbReference type="ARBA" id="ARBA00022571"/>
    </source>
</evidence>
<feature type="binding site" evidence="19">
    <location>
        <position position="817"/>
    </location>
    <ligand>
        <name>ATP</name>
        <dbReference type="ChEBI" id="CHEBI:30616"/>
        <label>2</label>
    </ligand>
</feature>
<feature type="binding site" evidence="19">
    <location>
        <position position="818"/>
    </location>
    <ligand>
        <name>ATP</name>
        <dbReference type="ChEBI" id="CHEBI:30616"/>
        <label>2</label>
    </ligand>
</feature>
<feature type="binding site" evidence="19">
    <location>
        <position position="820"/>
    </location>
    <ligand>
        <name>ATP</name>
        <dbReference type="ChEBI" id="CHEBI:30616"/>
        <label>2</label>
    </ligand>
</feature>
<proteinExistence type="inferred from homology"/>
<dbReference type="EC" id="6.3.4.16" evidence="19"/>
<dbReference type="PROSITE" id="PS50975">
    <property type="entry name" value="ATP_GRASP"/>
    <property type="match status" value="2"/>
</dbReference>
<evidence type="ECO:0000313" key="23">
    <source>
        <dbReference type="Proteomes" id="UP000502502"/>
    </source>
</evidence>
<dbReference type="GO" id="GO:0044205">
    <property type="term" value="P:'de novo' UMP biosynthetic process"/>
    <property type="evidence" value="ECO:0007669"/>
    <property type="project" value="UniProtKB-UniRule"/>
</dbReference>
<dbReference type="InterPro" id="IPR005483">
    <property type="entry name" value="CPSase_dom"/>
</dbReference>
<feature type="binding site" evidence="19">
    <location>
        <position position="285"/>
    </location>
    <ligand>
        <name>Mg(2+)</name>
        <dbReference type="ChEBI" id="CHEBI:18420"/>
        <label>1</label>
    </ligand>
</feature>
<feature type="binding site" evidence="19">
    <location>
        <position position="819"/>
    </location>
    <ligand>
        <name>ATP</name>
        <dbReference type="ChEBI" id="CHEBI:30616"/>
        <label>2</label>
    </ligand>
</feature>
<dbReference type="InterPro" id="IPR005479">
    <property type="entry name" value="CPAse_ATP-bd"/>
</dbReference>
<feature type="region of interest" description="Carboxyphosphate synthetic domain" evidence="19">
    <location>
        <begin position="1"/>
        <end position="403"/>
    </location>
</feature>
<dbReference type="FunFam" id="3.30.470.20:FF:000013">
    <property type="entry name" value="Carbamoyl-phosphate synthase large chain"/>
    <property type="match status" value="1"/>
</dbReference>
<feature type="binding site" evidence="19">
    <location>
        <position position="880"/>
    </location>
    <ligand>
        <name>Mn(2+)</name>
        <dbReference type="ChEBI" id="CHEBI:29035"/>
        <label>3</label>
    </ligand>
</feature>
<dbReference type="FunFam" id="1.10.1030.10:FF:000002">
    <property type="entry name" value="Carbamoyl-phosphate synthase large chain"/>
    <property type="match status" value="1"/>
</dbReference>
<feature type="binding site" evidence="19">
    <location>
        <position position="299"/>
    </location>
    <ligand>
        <name>Mn(2+)</name>
        <dbReference type="ChEBI" id="CHEBI:29035"/>
        <label>1</label>
    </ligand>
</feature>
<feature type="binding site" evidence="19">
    <location>
        <position position="880"/>
    </location>
    <ligand>
        <name>Mg(2+)</name>
        <dbReference type="ChEBI" id="CHEBI:18420"/>
        <label>3</label>
    </ligand>
</feature>
<keyword evidence="11 19" id="KW-0067">ATP-binding</keyword>
<evidence type="ECO:0000256" key="17">
    <source>
        <dbReference type="ARBA" id="ARBA00057223"/>
    </source>
</evidence>
<comment type="pathway">
    <text evidence="2 19">Pyrimidine metabolism; UMP biosynthesis via de novo pathway; (S)-dihydroorotate from bicarbonate: step 1/3.</text>
</comment>
<evidence type="ECO:0000313" key="22">
    <source>
        <dbReference type="EMBL" id="QIL02374.1"/>
    </source>
</evidence>
<keyword evidence="9 19" id="KW-0677">Repeat</keyword>
<evidence type="ECO:0000259" key="21">
    <source>
        <dbReference type="PROSITE" id="PS51855"/>
    </source>
</evidence>
<feature type="binding site" evidence="19">
    <location>
        <position position="882"/>
    </location>
    <ligand>
        <name>Mn(2+)</name>
        <dbReference type="ChEBI" id="CHEBI:29035"/>
        <label>4</label>
    </ligand>
</feature>
<feature type="binding site" evidence="19">
    <location>
        <position position="129"/>
    </location>
    <ligand>
        <name>ATP</name>
        <dbReference type="ChEBI" id="CHEBI:30616"/>
        <label>1</label>
    </ligand>
</feature>
<feature type="binding site" evidence="19">
    <location>
        <position position="785"/>
    </location>
    <ligand>
        <name>ATP</name>
        <dbReference type="ChEBI" id="CHEBI:30616"/>
        <label>2</label>
    </ligand>
</feature>
<comment type="pathway">
    <text evidence="3 19">Amino-acid biosynthesis; L-arginine biosynthesis; carbamoyl phosphate from bicarbonate: step 1/1.</text>
</comment>
<dbReference type="RefSeq" id="WP_166093990.1">
    <property type="nucleotide sequence ID" value="NZ_CP049871.1"/>
</dbReference>
<dbReference type="Gene3D" id="3.30.470.20">
    <property type="entry name" value="ATP-grasp fold, B domain"/>
    <property type="match status" value="2"/>
</dbReference>
<feature type="binding site" evidence="19">
    <location>
        <position position="880"/>
    </location>
    <ligand>
        <name>ATP</name>
        <dbReference type="ChEBI" id="CHEBI:30616"/>
        <label>2</label>
    </ligand>
</feature>
<feature type="binding site" evidence="19">
    <location>
        <position position="299"/>
    </location>
    <ligand>
        <name>Mn(2+)</name>
        <dbReference type="ChEBI" id="CHEBI:29035"/>
        <label>2</label>
    </ligand>
</feature>
<evidence type="ECO:0000256" key="9">
    <source>
        <dbReference type="ARBA" id="ARBA00022737"/>
    </source>
</evidence>
<evidence type="ECO:0000256" key="2">
    <source>
        <dbReference type="ARBA" id="ARBA00004812"/>
    </source>
</evidence>
<dbReference type="HAMAP" id="MF_01210_A">
    <property type="entry name" value="CPSase_L_chain_A"/>
    <property type="match status" value="1"/>
</dbReference>
<comment type="cofactor">
    <cofactor evidence="19">
        <name>Mg(2+)</name>
        <dbReference type="ChEBI" id="CHEBI:18420"/>
    </cofactor>
    <cofactor evidence="19">
        <name>Mn(2+)</name>
        <dbReference type="ChEBI" id="CHEBI:29035"/>
    </cofactor>
    <text evidence="19">Binds 4 Mg(2+) or Mn(2+) ions per subunit.</text>
</comment>
<dbReference type="FunFam" id="3.30.470.20:FF:000007">
    <property type="entry name" value="Carbamoyl-phosphate synthase large chain"/>
    <property type="match status" value="1"/>
</dbReference>
<dbReference type="InterPro" id="IPR005480">
    <property type="entry name" value="CPSase_lsu_oligo"/>
</dbReference>
<evidence type="ECO:0000259" key="20">
    <source>
        <dbReference type="PROSITE" id="PS50975"/>
    </source>
</evidence>
<dbReference type="HAMAP" id="MF_01210_B">
    <property type="entry name" value="CPSase_L_chain_B"/>
    <property type="match status" value="1"/>
</dbReference>
<dbReference type="Pfam" id="PF25596">
    <property type="entry name" value="CPSase_L_D1"/>
    <property type="match status" value="2"/>
</dbReference>
<dbReference type="UniPathway" id="UPA00070">
    <property type="reaction ID" value="UER00115"/>
</dbReference>
<feature type="binding site" evidence="19">
    <location>
        <position position="299"/>
    </location>
    <ligand>
        <name>Mg(2+)</name>
        <dbReference type="ChEBI" id="CHEBI:18420"/>
        <label>2</label>
    </ligand>
</feature>
<evidence type="ECO:0000256" key="14">
    <source>
        <dbReference type="ARBA" id="ARBA00023211"/>
    </source>
</evidence>
<feature type="binding site" evidence="19">
    <location>
        <position position="882"/>
    </location>
    <ligand>
        <name>Mg(2+)</name>
        <dbReference type="ChEBI" id="CHEBI:18420"/>
        <label>4</label>
    </ligand>
</feature>
<comment type="catalytic activity">
    <reaction evidence="15 19">
        <text>hydrogencarbonate + NH4(+) + 2 ATP = carbamoyl phosphate + 2 ADP + phosphate + 2 H(+)</text>
        <dbReference type="Rhea" id="RHEA:18029"/>
        <dbReference type="ChEBI" id="CHEBI:15378"/>
        <dbReference type="ChEBI" id="CHEBI:17544"/>
        <dbReference type="ChEBI" id="CHEBI:28938"/>
        <dbReference type="ChEBI" id="CHEBI:30616"/>
        <dbReference type="ChEBI" id="CHEBI:43474"/>
        <dbReference type="ChEBI" id="CHEBI:58228"/>
        <dbReference type="ChEBI" id="CHEBI:456216"/>
        <dbReference type="EC" id="6.3.4.16"/>
    </reaction>
</comment>
<feature type="binding site" evidence="19">
    <location>
        <position position="299"/>
    </location>
    <ligand>
        <name>ATP</name>
        <dbReference type="ChEBI" id="CHEBI:30616"/>
        <label>1</label>
    </ligand>
</feature>
<comment type="caution">
    <text evidence="19">Lacks conserved residue(s) required for the propagation of feature annotation.</text>
</comment>
<dbReference type="Pfam" id="PF02787">
    <property type="entry name" value="CPSase_L_D3"/>
    <property type="match status" value="1"/>
</dbReference>
<dbReference type="NCBIfam" id="TIGR01369">
    <property type="entry name" value="CPSaseII_lrg"/>
    <property type="match status" value="1"/>
</dbReference>
<feature type="region of interest" description="Allosteric domain" evidence="19">
    <location>
        <begin position="975"/>
        <end position="1114"/>
    </location>
</feature>
<dbReference type="Gene3D" id="3.40.50.20">
    <property type="match status" value="2"/>
</dbReference>
<keyword evidence="10 19" id="KW-0547">Nucleotide-binding</keyword>
<comment type="similarity">
    <text evidence="4 19">Belongs to the CarB family.</text>
</comment>
<evidence type="ECO:0000256" key="8">
    <source>
        <dbReference type="ARBA" id="ARBA00022723"/>
    </source>
</evidence>
<dbReference type="SUPFAM" id="SSF52335">
    <property type="entry name" value="Methylglyoxal synthase-like"/>
    <property type="match status" value="1"/>
</dbReference>
<organism evidence="22 23">
    <name type="scientific">Sphingomonas sinipercae</name>
    <dbReference type="NCBI Taxonomy" id="2714944"/>
    <lineage>
        <taxon>Bacteria</taxon>
        <taxon>Pseudomonadati</taxon>
        <taxon>Pseudomonadota</taxon>
        <taxon>Alphaproteobacteria</taxon>
        <taxon>Sphingomonadales</taxon>
        <taxon>Sphingomonadaceae</taxon>
        <taxon>Sphingomonas</taxon>
    </lineage>
</organism>
<comment type="function">
    <text evidence="17 19">Large subunit of the glutamine-dependent carbamoyl phosphate synthetase (CPSase). CPSase catalyzes the formation of carbamoyl phosphate from the ammonia moiety of glutamine, carbonate, and phosphate donated by ATP, constituting the first step of 2 biosynthetic pathways, one leading to arginine and/or urea and the other to pyrimidine nucleotides. The large subunit (synthetase) binds the substrates ammonia (free or transferred from glutamine from the small subunit), hydrogencarbonate and ATP and carries out an ATP-coupled ligase reaction, activating hydrogencarbonate by forming carboxy phosphate which reacts with ammonia to form carbamoyl phosphate.</text>
</comment>
<dbReference type="FunFam" id="3.40.50.20:FF:000003">
    <property type="entry name" value="Carbamoyl-phosphate synthase large chain"/>
    <property type="match status" value="1"/>
</dbReference>
<dbReference type="SMART" id="SM01096">
    <property type="entry name" value="CPSase_L_D3"/>
    <property type="match status" value="1"/>
</dbReference>
<evidence type="ECO:0000256" key="11">
    <source>
        <dbReference type="ARBA" id="ARBA00022840"/>
    </source>
</evidence>
<feature type="binding site" evidence="19">
    <location>
        <position position="215"/>
    </location>
    <ligand>
        <name>ATP</name>
        <dbReference type="ChEBI" id="CHEBI:30616"/>
        <label>1</label>
    </ligand>
</feature>
<dbReference type="InterPro" id="IPR011761">
    <property type="entry name" value="ATP-grasp"/>
</dbReference>
<evidence type="ECO:0000256" key="18">
    <source>
        <dbReference type="ARBA" id="ARBA00062056"/>
    </source>
</evidence>
<keyword evidence="14" id="KW-0464">Manganese</keyword>
<dbReference type="EC" id="6.3.5.5" evidence="19"/>